<dbReference type="InterPro" id="IPR000782">
    <property type="entry name" value="FAS1_domain"/>
</dbReference>
<dbReference type="Gene3D" id="2.30.180.10">
    <property type="entry name" value="FAS1 domain"/>
    <property type="match status" value="1"/>
</dbReference>
<dbReference type="PANTHER" id="PTHR10900">
    <property type="entry name" value="PERIOSTIN-RELATED"/>
    <property type="match status" value="1"/>
</dbReference>
<dbReference type="PROSITE" id="PS50213">
    <property type="entry name" value="FAS1"/>
    <property type="match status" value="1"/>
</dbReference>
<evidence type="ECO:0000313" key="4">
    <source>
        <dbReference type="EMBL" id="KUL02054.1"/>
    </source>
</evidence>
<dbReference type="InterPro" id="IPR050904">
    <property type="entry name" value="Adhesion/Biosynth-related"/>
</dbReference>
<feature type="transmembrane region" description="Helical" evidence="1">
    <location>
        <begin position="6"/>
        <end position="26"/>
    </location>
</feature>
<dbReference type="PANTHER" id="PTHR10900:SF77">
    <property type="entry name" value="FI19380P1"/>
    <property type="match status" value="1"/>
</dbReference>
<dbReference type="AlphaFoldDB" id="A0A101IVC8"/>
<evidence type="ECO:0000256" key="1">
    <source>
        <dbReference type="SAM" id="Phobius"/>
    </source>
</evidence>
<evidence type="ECO:0000259" key="2">
    <source>
        <dbReference type="PROSITE" id="PS50213"/>
    </source>
</evidence>
<proteinExistence type="predicted"/>
<keyword evidence="1" id="KW-1133">Transmembrane helix</keyword>
<dbReference type="PROSITE" id="PS51257">
    <property type="entry name" value="PROKAR_LIPOPROTEIN"/>
    <property type="match status" value="1"/>
</dbReference>
<dbReference type="PATRIC" id="fig|2198.3.peg.663"/>
<dbReference type="SMART" id="SM00554">
    <property type="entry name" value="FAS1"/>
    <property type="match status" value="1"/>
</dbReference>
<protein>
    <submittedName>
        <fullName evidence="4">Beta-Ig-H3/fasciclin</fullName>
    </submittedName>
</protein>
<keyword evidence="1" id="KW-0472">Membrane</keyword>
<keyword evidence="1" id="KW-0812">Transmembrane</keyword>
<dbReference type="SUPFAM" id="SSF82153">
    <property type="entry name" value="FAS1 domain"/>
    <property type="match status" value="1"/>
</dbReference>
<evidence type="ECO:0000313" key="3">
    <source>
        <dbReference type="EMBL" id="KUK63354.1"/>
    </source>
</evidence>
<dbReference type="Pfam" id="PF02469">
    <property type="entry name" value="Fasciclin"/>
    <property type="match status" value="1"/>
</dbReference>
<dbReference type="FunFam" id="2.30.180.10:FF:000032">
    <property type="entry name" value="Fasciclin domain-containing protein, putative"/>
    <property type="match status" value="1"/>
</dbReference>
<dbReference type="EMBL" id="LGHE01000074">
    <property type="protein sequence ID" value="KUL02054.1"/>
    <property type="molecule type" value="Genomic_DNA"/>
</dbReference>
<name>A0A101IVC8_9EURY</name>
<dbReference type="InterPro" id="IPR036378">
    <property type="entry name" value="FAS1_dom_sf"/>
</dbReference>
<dbReference type="EMBL" id="LGGD01000028">
    <property type="protein sequence ID" value="KUK63354.1"/>
    <property type="molecule type" value="Genomic_DNA"/>
</dbReference>
<dbReference type="Proteomes" id="UP000054598">
    <property type="component" value="Unassembled WGS sequence"/>
</dbReference>
<evidence type="ECO:0000313" key="6">
    <source>
        <dbReference type="Proteomes" id="UP000054598"/>
    </source>
</evidence>
<feature type="domain" description="FAS1" evidence="2">
    <location>
        <begin position="47"/>
        <end position="178"/>
    </location>
</feature>
<organism evidence="4 6">
    <name type="scientific">Methanoculleus marisnigri</name>
    <dbReference type="NCBI Taxonomy" id="2198"/>
    <lineage>
        <taxon>Archaea</taxon>
        <taxon>Methanobacteriati</taxon>
        <taxon>Methanobacteriota</taxon>
        <taxon>Stenosarchaea group</taxon>
        <taxon>Methanomicrobia</taxon>
        <taxon>Methanomicrobiales</taxon>
        <taxon>Methanomicrobiaceae</taxon>
        <taxon>Methanoculleus</taxon>
    </lineage>
</organism>
<gene>
    <name evidence="3" type="ORF">XD82_0365</name>
    <name evidence="4" type="ORF">XE10_0818</name>
</gene>
<sequence>MRTNYATIIIALAIGAAVLICGCMGLSGGDARNQTNGTPAETPFVESLAINEVLDRDGNFSTFIQAIEAAGLEGMLAGPGPYTVFAPTDEAFSRISNAVMEELFSDPKGNLAEVLLYHMAPGNYMASGIASNDIIATIQGNPVTVDAAGDGVRVNGAEVVRADILAANGVIHAIDAVMLPPDITLLATNETMTDNTTNVTG</sequence>
<comment type="caution">
    <text evidence="4">The sequence shown here is derived from an EMBL/GenBank/DDBJ whole genome shotgun (WGS) entry which is preliminary data.</text>
</comment>
<accession>A0A101IVC8</accession>
<reference evidence="5 6" key="2">
    <citation type="journal article" date="2015" name="MBio">
        <title>Genome-Resolved Metagenomic Analysis Reveals Roles for Candidate Phyla and Other Microbial Community Members in Biogeochemical Transformations in Oil Reservoirs.</title>
        <authorList>
            <person name="Hu P."/>
            <person name="Tom L."/>
            <person name="Singh A."/>
            <person name="Thomas B.C."/>
            <person name="Baker B.J."/>
            <person name="Piceno Y.M."/>
            <person name="Andersen G.L."/>
            <person name="Banfield J.F."/>
        </authorList>
    </citation>
    <scope>NUCLEOTIDE SEQUENCE [LARGE SCALE GENOMIC DNA]</scope>
</reference>
<dbReference type="Proteomes" id="UP000054323">
    <property type="component" value="Unassembled WGS sequence"/>
</dbReference>
<evidence type="ECO:0000313" key="5">
    <source>
        <dbReference type="Proteomes" id="UP000054323"/>
    </source>
</evidence>
<reference evidence="4" key="1">
    <citation type="journal article" date="2015" name="MBio">
        <title>Genome-resolved metagenomic analysis reveals roles for candidate phyla and other microbial community members in biogeochemical transformations in oil reservoirs.</title>
        <authorList>
            <person name="Hu P."/>
            <person name="Tom L."/>
            <person name="Singh A."/>
            <person name="Thomas B.C."/>
            <person name="Baker B.J."/>
            <person name="Piceno Y.M."/>
            <person name="Andersen G.L."/>
            <person name="Banfield J.F."/>
        </authorList>
    </citation>
    <scope>NUCLEOTIDE SEQUENCE [LARGE SCALE GENOMIC DNA]</scope>
    <source>
        <strain evidence="3">62_101</strain>
        <strain evidence="4">63_41</strain>
    </source>
</reference>